<dbReference type="RefSeq" id="XP_060411912.1">
    <property type="nucleotide sequence ID" value="XM_060552205.1"/>
</dbReference>
<keyword evidence="2" id="KW-1185">Reference proteome</keyword>
<evidence type="ECO:0000313" key="2">
    <source>
        <dbReference type="Proteomes" id="UP001230504"/>
    </source>
</evidence>
<dbReference type="Proteomes" id="UP001230504">
    <property type="component" value="Unassembled WGS sequence"/>
</dbReference>
<dbReference type="AlphaFoldDB" id="A0AAD8PV82"/>
<sequence length="232" mass="26302">MCLQLSLTARDKLHPMVARPSLQTLGLTNFTCRLAAWRSTALHLIRPPKERGRLKEYISSSFEDNVNSTHRTVISPPETTEPTLSLSLRNRPADGRTGGRQGFRPMSPFSCGLGTQSLKNPFSSLGLSTLRKSTKQYLVVLLKAPYHFRKANRKTLNMTSLLLLHRFPPTSLGEKRCATGLYEIRSRSRWSVVRRWDAVATCGTYEAQERSPDQTRAELNVSKWVLRHAPRK</sequence>
<accession>A0AAD8PV82</accession>
<dbReference type="GeneID" id="85436445"/>
<reference evidence="1" key="1">
    <citation type="submission" date="2021-06" db="EMBL/GenBank/DDBJ databases">
        <title>Comparative genomics, transcriptomics and evolutionary studies reveal genomic signatures of adaptation to plant cell wall in hemibiotrophic fungi.</title>
        <authorList>
            <consortium name="DOE Joint Genome Institute"/>
            <person name="Baroncelli R."/>
            <person name="Diaz J.F."/>
            <person name="Benocci T."/>
            <person name="Peng M."/>
            <person name="Battaglia E."/>
            <person name="Haridas S."/>
            <person name="Andreopoulos W."/>
            <person name="Labutti K."/>
            <person name="Pangilinan J."/>
            <person name="Floch G.L."/>
            <person name="Makela M.R."/>
            <person name="Henrissat B."/>
            <person name="Grigoriev I.V."/>
            <person name="Crouch J.A."/>
            <person name="De Vries R.P."/>
            <person name="Sukno S.A."/>
            <person name="Thon M.R."/>
        </authorList>
    </citation>
    <scope>NUCLEOTIDE SEQUENCE</scope>
    <source>
        <strain evidence="1">CBS 125086</strain>
    </source>
</reference>
<organism evidence="1 2">
    <name type="scientific">Colletotrichum navitas</name>
    <dbReference type="NCBI Taxonomy" id="681940"/>
    <lineage>
        <taxon>Eukaryota</taxon>
        <taxon>Fungi</taxon>
        <taxon>Dikarya</taxon>
        <taxon>Ascomycota</taxon>
        <taxon>Pezizomycotina</taxon>
        <taxon>Sordariomycetes</taxon>
        <taxon>Hypocreomycetidae</taxon>
        <taxon>Glomerellales</taxon>
        <taxon>Glomerellaceae</taxon>
        <taxon>Colletotrichum</taxon>
        <taxon>Colletotrichum graminicola species complex</taxon>
    </lineage>
</organism>
<name>A0AAD8PV82_9PEZI</name>
<dbReference type="EMBL" id="JAHLJV010000050">
    <property type="protein sequence ID" value="KAK1584851.1"/>
    <property type="molecule type" value="Genomic_DNA"/>
</dbReference>
<protein>
    <submittedName>
        <fullName evidence="1">Uncharacterized protein</fullName>
    </submittedName>
</protein>
<gene>
    <name evidence="1" type="ORF">LY79DRAFT_290721</name>
</gene>
<comment type="caution">
    <text evidence="1">The sequence shown here is derived from an EMBL/GenBank/DDBJ whole genome shotgun (WGS) entry which is preliminary data.</text>
</comment>
<proteinExistence type="predicted"/>
<evidence type="ECO:0000313" key="1">
    <source>
        <dbReference type="EMBL" id="KAK1584851.1"/>
    </source>
</evidence>